<reference evidence="4 5" key="1">
    <citation type="submission" date="2021-09" db="EMBL/GenBank/DDBJ databases">
        <title>Lysobacter sp. 13A isolated from the river sediment.</title>
        <authorList>
            <person name="Liu H."/>
            <person name="Li S."/>
            <person name="Mao S."/>
        </authorList>
    </citation>
    <scope>NUCLEOTIDE SEQUENCE [LARGE SCALE GENOMIC DNA]</scope>
    <source>
        <strain evidence="4 5">13A</strain>
    </source>
</reference>
<dbReference type="Pfam" id="PF13387">
    <property type="entry name" value="Lnb_N"/>
    <property type="match status" value="1"/>
</dbReference>
<protein>
    <submittedName>
        <fullName evidence="4">DUF4105 domain-containing protein</fullName>
    </submittedName>
</protein>
<proteinExistence type="predicted"/>
<feature type="domain" description="DUF7844" evidence="3">
    <location>
        <begin position="28"/>
        <end position="122"/>
    </location>
</feature>
<evidence type="ECO:0000259" key="3">
    <source>
        <dbReference type="Pfam" id="PF25226"/>
    </source>
</evidence>
<dbReference type="Proteomes" id="UP001430954">
    <property type="component" value="Unassembled WGS sequence"/>
</dbReference>
<keyword evidence="5" id="KW-1185">Reference proteome</keyword>
<dbReference type="RefSeq" id="WP_425492080.1">
    <property type="nucleotide sequence ID" value="NZ_JAINZW010000002.1"/>
</dbReference>
<keyword evidence="1" id="KW-0732">Signal</keyword>
<gene>
    <name evidence="4" type="ORF">K6753_05050</name>
</gene>
<organism evidence="4 5">
    <name type="scientific">Novilysobacter selenitireducens</name>
    <dbReference type="NCBI Taxonomy" id="2872639"/>
    <lineage>
        <taxon>Bacteria</taxon>
        <taxon>Pseudomonadati</taxon>
        <taxon>Pseudomonadota</taxon>
        <taxon>Gammaproteobacteria</taxon>
        <taxon>Lysobacterales</taxon>
        <taxon>Lysobacteraceae</taxon>
        <taxon>Novilysobacter</taxon>
    </lineage>
</organism>
<accession>A0ABS7T4V8</accession>
<evidence type="ECO:0000313" key="4">
    <source>
        <dbReference type="EMBL" id="MBZ4038893.1"/>
    </source>
</evidence>
<comment type="caution">
    <text evidence="4">The sequence shown here is derived from an EMBL/GenBank/DDBJ whole genome shotgun (WGS) entry which is preliminary data.</text>
</comment>
<feature type="domain" description="DUF7844" evidence="3">
    <location>
        <begin position="125"/>
        <end position="201"/>
    </location>
</feature>
<name>A0ABS7T4V8_9GAMM</name>
<dbReference type="Pfam" id="PF25226">
    <property type="entry name" value="DUF7844"/>
    <property type="match status" value="2"/>
</dbReference>
<feature type="signal peptide" evidence="1">
    <location>
        <begin position="1"/>
        <end position="19"/>
    </location>
</feature>
<feature type="chain" id="PRO_5045600840" evidence="1">
    <location>
        <begin position="20"/>
        <end position="611"/>
    </location>
</feature>
<sequence>MHARALAAAALLAALPATGAALELVGGHDGLTPQEAAASQALLDDVDARLPARWRERLEDSVQVRWEELPAHVHGRAFAGGIRLQASLLAGWMGTSADDDAGRTAARAALIHELAHLYDRASGRALSRDPRLLDLAGWQVRALGPGRIDENPMRDRSPDPYELTDPAEFVAVNLEHLLLDPSYACRRPALHRYFAAHFGMTDAGGPCTPGLPYLDTGAAMAPDADAAGPLLQLDPARVHAVDYLLAEANSRPMSRWGHSMLRLVVCAPGREPGPDCRLDLDHHRVLSFRAFVDDVQISSWRGLTGGYPSRLFVLPLSQVVEEYTAVELRGLQSIPLALDAAEIRGLLERAAQLHWSYEGDYYFVSNNCAAETFKLLHDGVPRLAGNGLSSITPTGLLRRLQGAGIADASVLDDPDTAIRRGHYFPSQDTHYQAMLDAAAARMPLPLERVEDWFALPPAQRAPWIERADLRAAAALLVLEQASLRQQELLARDVLKRRMFKRSRHDENVADMRDALQVAMQVDAAFSRPAAMAPDGYGLPQQAEREAIQRRANEQARQWRQQDARLRQAARDALPESRRLALDATRDNLEALGRRLRQLHRDAGGMELGRAR</sequence>
<dbReference type="EMBL" id="JAINZW010000002">
    <property type="protein sequence ID" value="MBZ4038893.1"/>
    <property type="molecule type" value="Genomic_DNA"/>
</dbReference>
<evidence type="ECO:0000259" key="2">
    <source>
        <dbReference type="Pfam" id="PF13387"/>
    </source>
</evidence>
<dbReference type="InterPro" id="IPR025178">
    <property type="entry name" value="Lnb_N"/>
</dbReference>
<dbReference type="InterPro" id="IPR057166">
    <property type="entry name" value="DUF7844"/>
</dbReference>
<evidence type="ECO:0000256" key="1">
    <source>
        <dbReference type="SAM" id="SignalP"/>
    </source>
</evidence>
<feature type="domain" description="Lnb N-terminal periplasmic" evidence="2">
    <location>
        <begin position="232"/>
        <end position="400"/>
    </location>
</feature>
<evidence type="ECO:0000313" key="5">
    <source>
        <dbReference type="Proteomes" id="UP001430954"/>
    </source>
</evidence>